<evidence type="ECO:0000256" key="2">
    <source>
        <dbReference type="ARBA" id="ARBA00022598"/>
    </source>
</evidence>
<dbReference type="InterPro" id="IPR035911">
    <property type="entry name" value="MurE/MurF_N"/>
</dbReference>
<reference evidence="15 17" key="1">
    <citation type="submission" date="2018-06" db="EMBL/GenBank/DDBJ databases">
        <authorList>
            <consortium name="Pathogen Informatics"/>
            <person name="Doyle S."/>
        </authorList>
    </citation>
    <scope>NUCLEOTIDE SEQUENCE [LARGE SCALE GENOMIC DNA]</scope>
    <source>
        <strain evidence="15 17">NCTC10597</strain>
    </source>
</reference>
<evidence type="ECO:0000256" key="3">
    <source>
        <dbReference type="ARBA" id="ARBA00022618"/>
    </source>
</evidence>
<keyword evidence="1 10" id="KW-0963">Cytoplasm</keyword>
<keyword evidence="4 10" id="KW-0547">Nucleotide-binding</keyword>
<dbReference type="Gene3D" id="3.40.1390.10">
    <property type="entry name" value="MurE/MurF, N-terminal domain"/>
    <property type="match status" value="1"/>
</dbReference>
<dbReference type="UniPathway" id="UPA00219"/>
<dbReference type="Pfam" id="PF02875">
    <property type="entry name" value="Mur_ligase_C"/>
    <property type="match status" value="1"/>
</dbReference>
<reference evidence="16 18" key="2">
    <citation type="submission" date="2019-03" db="EMBL/GenBank/DDBJ databases">
        <title>Genomic Encyclopedia of Type Strains, Phase IV (KMG-IV): sequencing the most valuable type-strain genomes for metagenomic binning, comparative biology and taxonomic classification.</title>
        <authorList>
            <person name="Goeker M."/>
        </authorList>
    </citation>
    <scope>NUCLEOTIDE SEQUENCE [LARGE SCALE GENOMIC DNA]</scope>
    <source>
        <strain evidence="16 18">DSM 20580</strain>
    </source>
</reference>
<feature type="domain" description="Mur ligase N-terminal catalytic" evidence="12">
    <location>
        <begin position="23"/>
        <end position="98"/>
    </location>
</feature>
<sequence>MKKSIQQVAEWLGSNQSFANNIEVTGVSINTRTLQKGDLFIPFKGEAVNGHKYVAQAFEAGASATLWQKDEPNPPSDVPVIFVDDAEEALQQLASSYRAEHQATFVGITGSNGKTSTKDLVAGMLSPYYKVQKTEGNFNNQLGMPLTILSLDEDTEFAILEMGMDGFGQIEFLTKLAKPHYVIITNIGEAHMEALGSRAGIAKAKFEIIQGLQSNGELFFDGDEPLLQDLVRKEADLKTVSFGFANTNELYATKIESNETGSKFVSNGLVEGDFEIQVLGSHQVKNTLAAIGLAQAIGLSKEQTVEALRTVSLTNMRMQLVNGTNGVLFINDAYNAAPTSVRAALDFVATTELRQDKWVVLGDMLELGDLEMKYHEDLIEAIDFNEIKQLCLFGPRMKVLSEAIQKQQPQASVVWAESDYTPIIKLINEKATEETLILLKGSRGMALETVLNEFQ</sequence>
<dbReference type="InterPro" id="IPR004101">
    <property type="entry name" value="Mur_ligase_C"/>
</dbReference>
<dbReference type="GO" id="GO:0005737">
    <property type="term" value="C:cytoplasm"/>
    <property type="evidence" value="ECO:0007669"/>
    <property type="project" value="UniProtKB-SubCell"/>
</dbReference>
<keyword evidence="5 10" id="KW-0067">ATP-binding</keyword>
<evidence type="ECO:0000313" key="17">
    <source>
        <dbReference type="Proteomes" id="UP000254330"/>
    </source>
</evidence>
<dbReference type="PANTHER" id="PTHR43024">
    <property type="entry name" value="UDP-N-ACETYLMURAMOYL-TRIPEPTIDE--D-ALANYL-D-ALANINE LIGASE"/>
    <property type="match status" value="1"/>
</dbReference>
<dbReference type="Gene3D" id="3.90.190.20">
    <property type="entry name" value="Mur ligase, C-terminal domain"/>
    <property type="match status" value="1"/>
</dbReference>
<dbReference type="SUPFAM" id="SSF53244">
    <property type="entry name" value="MurD-like peptide ligases, peptide-binding domain"/>
    <property type="match status" value="1"/>
</dbReference>
<evidence type="ECO:0000259" key="12">
    <source>
        <dbReference type="Pfam" id="PF01225"/>
    </source>
</evidence>
<dbReference type="InterPro" id="IPR036565">
    <property type="entry name" value="Mur-like_cat_sf"/>
</dbReference>
<organism evidence="15 17">
    <name type="scientific">Kurthia zopfii</name>
    <dbReference type="NCBI Taxonomy" id="1650"/>
    <lineage>
        <taxon>Bacteria</taxon>
        <taxon>Bacillati</taxon>
        <taxon>Bacillota</taxon>
        <taxon>Bacilli</taxon>
        <taxon>Bacillales</taxon>
        <taxon>Caryophanaceae</taxon>
        <taxon>Kurthia</taxon>
    </lineage>
</organism>
<dbReference type="RefSeq" id="WP_109348858.1">
    <property type="nucleotide sequence ID" value="NZ_BJUE01000002.1"/>
</dbReference>
<comment type="similarity">
    <text evidence="10">Belongs to the MurCDEF family. MurF subfamily.</text>
</comment>
<gene>
    <name evidence="10 15" type="primary">murF</name>
    <name evidence="16" type="ORF">DFR61_10499</name>
    <name evidence="15" type="ORF">NCTC10597_02664</name>
</gene>
<comment type="pathway">
    <text evidence="10 11">Cell wall biogenesis; peptidoglycan biosynthesis.</text>
</comment>
<evidence type="ECO:0000256" key="1">
    <source>
        <dbReference type="ARBA" id="ARBA00022490"/>
    </source>
</evidence>
<dbReference type="EMBL" id="SNZG01000004">
    <property type="protein sequence ID" value="TDR42209.1"/>
    <property type="molecule type" value="Genomic_DNA"/>
</dbReference>
<evidence type="ECO:0000256" key="4">
    <source>
        <dbReference type="ARBA" id="ARBA00022741"/>
    </source>
</evidence>
<dbReference type="GO" id="GO:0071555">
    <property type="term" value="P:cell wall organization"/>
    <property type="evidence" value="ECO:0007669"/>
    <property type="project" value="UniProtKB-KW"/>
</dbReference>
<dbReference type="Gene3D" id="3.40.1190.10">
    <property type="entry name" value="Mur-like, catalytic domain"/>
    <property type="match status" value="1"/>
</dbReference>
<dbReference type="GO" id="GO:0009252">
    <property type="term" value="P:peptidoglycan biosynthetic process"/>
    <property type="evidence" value="ECO:0007669"/>
    <property type="project" value="UniProtKB-UniRule"/>
</dbReference>
<keyword evidence="6 10" id="KW-0133">Cell shape</keyword>
<evidence type="ECO:0000256" key="8">
    <source>
        <dbReference type="ARBA" id="ARBA00023306"/>
    </source>
</evidence>
<comment type="catalytic activity">
    <reaction evidence="10 11">
        <text>D-alanyl-D-alanine + UDP-N-acetyl-alpha-D-muramoyl-L-alanyl-gamma-D-glutamyl-meso-2,6-diaminopimelate + ATP = UDP-N-acetyl-alpha-D-muramoyl-L-alanyl-gamma-D-glutamyl-meso-2,6-diaminopimeloyl-D-alanyl-D-alanine + ADP + phosphate + H(+)</text>
        <dbReference type="Rhea" id="RHEA:28374"/>
        <dbReference type="ChEBI" id="CHEBI:15378"/>
        <dbReference type="ChEBI" id="CHEBI:30616"/>
        <dbReference type="ChEBI" id="CHEBI:43474"/>
        <dbReference type="ChEBI" id="CHEBI:57822"/>
        <dbReference type="ChEBI" id="CHEBI:61386"/>
        <dbReference type="ChEBI" id="CHEBI:83905"/>
        <dbReference type="ChEBI" id="CHEBI:456216"/>
        <dbReference type="EC" id="6.3.2.10"/>
    </reaction>
</comment>
<evidence type="ECO:0000256" key="5">
    <source>
        <dbReference type="ARBA" id="ARBA00022840"/>
    </source>
</evidence>
<dbReference type="InterPro" id="IPR036615">
    <property type="entry name" value="Mur_ligase_C_dom_sf"/>
</dbReference>
<evidence type="ECO:0000256" key="7">
    <source>
        <dbReference type="ARBA" id="ARBA00022984"/>
    </source>
</evidence>
<dbReference type="InterPro" id="IPR051046">
    <property type="entry name" value="MurCDEF_CellWall_CoF430Synth"/>
</dbReference>
<keyword evidence="2 10" id="KW-0436">Ligase</keyword>
<dbReference type="SUPFAM" id="SSF53623">
    <property type="entry name" value="MurD-like peptide ligases, catalytic domain"/>
    <property type="match status" value="1"/>
</dbReference>
<dbReference type="HAMAP" id="MF_02019">
    <property type="entry name" value="MurF"/>
    <property type="match status" value="1"/>
</dbReference>
<evidence type="ECO:0000256" key="6">
    <source>
        <dbReference type="ARBA" id="ARBA00022960"/>
    </source>
</evidence>
<dbReference type="InterPro" id="IPR005863">
    <property type="entry name" value="UDP-N-AcMur_synth"/>
</dbReference>
<protein>
    <recommendedName>
        <fullName evidence="10 11">UDP-N-acetylmuramoyl-tripeptide--D-alanyl-D-alanine ligase</fullName>
        <ecNumber evidence="10 11">6.3.2.10</ecNumber>
    </recommendedName>
    <alternativeName>
        <fullName evidence="10">D-alanyl-D-alanine-adding enzyme</fullName>
    </alternativeName>
</protein>
<keyword evidence="7 10" id="KW-0573">Peptidoglycan synthesis</keyword>
<dbReference type="Proteomes" id="UP000294641">
    <property type="component" value="Unassembled WGS sequence"/>
</dbReference>
<dbReference type="InterPro" id="IPR013221">
    <property type="entry name" value="Mur_ligase_cen"/>
</dbReference>
<evidence type="ECO:0000313" key="16">
    <source>
        <dbReference type="EMBL" id="TDR42209.1"/>
    </source>
</evidence>
<evidence type="ECO:0000256" key="9">
    <source>
        <dbReference type="ARBA" id="ARBA00023316"/>
    </source>
</evidence>
<dbReference type="GO" id="GO:0047480">
    <property type="term" value="F:UDP-N-acetylmuramoyl-tripeptide-D-alanyl-D-alanine ligase activity"/>
    <property type="evidence" value="ECO:0007669"/>
    <property type="project" value="UniProtKB-UniRule"/>
</dbReference>
<name>A0A2U3AFN6_9BACL</name>
<evidence type="ECO:0000256" key="11">
    <source>
        <dbReference type="RuleBase" id="RU004136"/>
    </source>
</evidence>
<dbReference type="Pfam" id="PF01225">
    <property type="entry name" value="Mur_ligase"/>
    <property type="match status" value="1"/>
</dbReference>
<feature type="binding site" evidence="10">
    <location>
        <begin position="110"/>
        <end position="116"/>
    </location>
    <ligand>
        <name>ATP</name>
        <dbReference type="ChEBI" id="CHEBI:30616"/>
    </ligand>
</feature>
<dbReference type="InterPro" id="IPR000713">
    <property type="entry name" value="Mur_ligase_N"/>
</dbReference>
<evidence type="ECO:0000313" key="18">
    <source>
        <dbReference type="Proteomes" id="UP000294641"/>
    </source>
</evidence>
<dbReference type="NCBIfam" id="TIGR01143">
    <property type="entry name" value="murF"/>
    <property type="match status" value="1"/>
</dbReference>
<evidence type="ECO:0000259" key="13">
    <source>
        <dbReference type="Pfam" id="PF02875"/>
    </source>
</evidence>
<feature type="domain" description="Mur ligase central" evidence="14">
    <location>
        <begin position="108"/>
        <end position="294"/>
    </location>
</feature>
<evidence type="ECO:0000313" key="15">
    <source>
        <dbReference type="EMBL" id="STX10872.1"/>
    </source>
</evidence>
<comment type="caution">
    <text evidence="15">The sequence shown here is derived from an EMBL/GenBank/DDBJ whole genome shotgun (WGS) entry which is preliminary data.</text>
</comment>
<comment type="function">
    <text evidence="10 11">Involved in cell wall formation. Catalyzes the final step in the synthesis of UDP-N-acetylmuramoyl-pentapeptide, the precursor of murein.</text>
</comment>
<dbReference type="AlphaFoldDB" id="A0A2U3AFN6"/>
<evidence type="ECO:0000256" key="10">
    <source>
        <dbReference type="HAMAP-Rule" id="MF_02019"/>
    </source>
</evidence>
<keyword evidence="9 10" id="KW-0961">Cell wall biogenesis/degradation</keyword>
<keyword evidence="18" id="KW-1185">Reference proteome</keyword>
<dbReference type="GO" id="GO:0005524">
    <property type="term" value="F:ATP binding"/>
    <property type="evidence" value="ECO:0007669"/>
    <property type="project" value="UniProtKB-UniRule"/>
</dbReference>
<keyword evidence="3 10" id="KW-0132">Cell division</keyword>
<evidence type="ECO:0000259" key="14">
    <source>
        <dbReference type="Pfam" id="PF08245"/>
    </source>
</evidence>
<dbReference type="SUPFAM" id="SSF63418">
    <property type="entry name" value="MurE/MurF N-terminal domain"/>
    <property type="match status" value="1"/>
</dbReference>
<feature type="domain" description="Mur ligase C-terminal" evidence="13">
    <location>
        <begin position="316"/>
        <end position="443"/>
    </location>
</feature>
<accession>A0A2U3AFN6</accession>
<keyword evidence="8 10" id="KW-0131">Cell cycle</keyword>
<dbReference type="Pfam" id="PF08245">
    <property type="entry name" value="Mur_ligase_M"/>
    <property type="match status" value="1"/>
</dbReference>
<proteinExistence type="inferred from homology"/>
<dbReference type="PANTHER" id="PTHR43024:SF1">
    <property type="entry name" value="UDP-N-ACETYLMURAMOYL-TRIPEPTIDE--D-ALANYL-D-ALANINE LIGASE"/>
    <property type="match status" value="1"/>
</dbReference>
<dbReference type="GO" id="GO:0008360">
    <property type="term" value="P:regulation of cell shape"/>
    <property type="evidence" value="ECO:0007669"/>
    <property type="project" value="UniProtKB-KW"/>
</dbReference>
<dbReference type="Proteomes" id="UP000254330">
    <property type="component" value="Unassembled WGS sequence"/>
</dbReference>
<comment type="subcellular location">
    <subcellularLocation>
        <location evidence="10 11">Cytoplasm</location>
    </subcellularLocation>
</comment>
<dbReference type="OrthoDB" id="9801978at2"/>
<dbReference type="EC" id="6.3.2.10" evidence="10 11"/>
<dbReference type="GO" id="GO:0051301">
    <property type="term" value="P:cell division"/>
    <property type="evidence" value="ECO:0007669"/>
    <property type="project" value="UniProtKB-KW"/>
</dbReference>
<dbReference type="EMBL" id="UGNP01000001">
    <property type="protein sequence ID" value="STX10872.1"/>
    <property type="molecule type" value="Genomic_DNA"/>
</dbReference>